<organism evidence="1 2">
    <name type="scientific">Cardiocondyla obscurior</name>
    <dbReference type="NCBI Taxonomy" id="286306"/>
    <lineage>
        <taxon>Eukaryota</taxon>
        <taxon>Metazoa</taxon>
        <taxon>Ecdysozoa</taxon>
        <taxon>Arthropoda</taxon>
        <taxon>Hexapoda</taxon>
        <taxon>Insecta</taxon>
        <taxon>Pterygota</taxon>
        <taxon>Neoptera</taxon>
        <taxon>Endopterygota</taxon>
        <taxon>Hymenoptera</taxon>
        <taxon>Apocrita</taxon>
        <taxon>Aculeata</taxon>
        <taxon>Formicoidea</taxon>
        <taxon>Formicidae</taxon>
        <taxon>Myrmicinae</taxon>
        <taxon>Cardiocondyla</taxon>
    </lineage>
</organism>
<keyword evidence="2" id="KW-1185">Reference proteome</keyword>
<reference evidence="1 2" key="1">
    <citation type="submission" date="2023-03" db="EMBL/GenBank/DDBJ databases">
        <title>High recombination rates correlate with genetic variation in Cardiocondyla obscurior ants.</title>
        <authorList>
            <person name="Errbii M."/>
        </authorList>
    </citation>
    <scope>NUCLEOTIDE SEQUENCE [LARGE SCALE GENOMIC DNA]</scope>
    <source>
        <strain evidence="1">Alpha-2009</strain>
        <tissue evidence="1">Whole body</tissue>
    </source>
</reference>
<comment type="caution">
    <text evidence="1">The sequence shown here is derived from an EMBL/GenBank/DDBJ whole genome shotgun (WGS) entry which is preliminary data.</text>
</comment>
<dbReference type="EMBL" id="JADYXP020000006">
    <property type="protein sequence ID" value="KAL0122573.1"/>
    <property type="molecule type" value="Genomic_DNA"/>
</dbReference>
<proteinExistence type="predicted"/>
<dbReference type="Proteomes" id="UP001430953">
    <property type="component" value="Unassembled WGS sequence"/>
</dbReference>
<evidence type="ECO:0000313" key="2">
    <source>
        <dbReference type="Proteomes" id="UP001430953"/>
    </source>
</evidence>
<dbReference type="AlphaFoldDB" id="A0AAW2G4I7"/>
<gene>
    <name evidence="1" type="ORF">PUN28_007342</name>
</gene>
<protein>
    <submittedName>
        <fullName evidence="1">Uncharacterized protein</fullName>
    </submittedName>
</protein>
<name>A0AAW2G4I7_9HYME</name>
<sequence length="237" mass="27709">MYINVRRFAGMYDRGSVGRKGEKMVYIYRDPILKFAHQGLMFQSVDSKTCSERGRFVAIKYTNRKLSNLYNVKLYSAITLHDPSVLIYNRSVIMIVAETSAILFNFQRTSTMVSPTLKCECEERGLDREANINVNDKLDFEREIVRQRGRRKLCCQTPSFIIHRRPTRLKYYERVRRSIWLNRGGANNPHERVTDVKMYRLYIRTIEAILGRAHAKERQGDAKLAYDNINIVSLIGT</sequence>
<evidence type="ECO:0000313" key="1">
    <source>
        <dbReference type="EMBL" id="KAL0122573.1"/>
    </source>
</evidence>
<accession>A0AAW2G4I7</accession>